<keyword evidence="2" id="KW-1185">Reference proteome</keyword>
<accession>A0A9P7R258</accession>
<name>A0A9P7R258_9PEZI</name>
<dbReference type="AlphaFoldDB" id="A0A9P7R258"/>
<evidence type="ECO:0000313" key="1">
    <source>
        <dbReference type="EMBL" id="KAG7047397.1"/>
    </source>
</evidence>
<reference evidence="1" key="1">
    <citation type="submission" date="2021-05" db="EMBL/GenBank/DDBJ databases">
        <title>Comparative genomics of three Colletotrichum scovillei strains and genetic complementation revealed genes involved fungal growth and virulence on chili pepper.</title>
        <authorList>
            <person name="Hsieh D.-K."/>
            <person name="Chuang S.-C."/>
            <person name="Chen C.-Y."/>
            <person name="Chao Y.-T."/>
            <person name="Lu M.-Y.J."/>
            <person name="Lee M.-H."/>
            <person name="Shih M.-C."/>
        </authorList>
    </citation>
    <scope>NUCLEOTIDE SEQUENCE</scope>
    <source>
        <strain evidence="1">Coll-153</strain>
    </source>
</reference>
<sequence length="125" mass="14407">MEISRLRSNLQVSRWISLCYTISVSSASAVQTPASFRSSHDHSFTLTRLDLLTKTHHRMAQVSHVVYTLPHLSSCRRPCIRCCQILHGYTFIKGASQGRSMPCMFTHTYQYKIPMIPHYFFALLL</sequence>
<evidence type="ECO:0000313" key="2">
    <source>
        <dbReference type="Proteomes" id="UP000699042"/>
    </source>
</evidence>
<gene>
    <name evidence="1" type="ORF">JMJ77_010749</name>
</gene>
<organism evidence="1 2">
    <name type="scientific">Colletotrichum scovillei</name>
    <dbReference type="NCBI Taxonomy" id="1209932"/>
    <lineage>
        <taxon>Eukaryota</taxon>
        <taxon>Fungi</taxon>
        <taxon>Dikarya</taxon>
        <taxon>Ascomycota</taxon>
        <taxon>Pezizomycotina</taxon>
        <taxon>Sordariomycetes</taxon>
        <taxon>Hypocreomycetidae</taxon>
        <taxon>Glomerellales</taxon>
        <taxon>Glomerellaceae</taxon>
        <taxon>Colletotrichum</taxon>
        <taxon>Colletotrichum acutatum species complex</taxon>
    </lineage>
</organism>
<comment type="caution">
    <text evidence="1">The sequence shown here is derived from an EMBL/GenBank/DDBJ whole genome shotgun (WGS) entry which is preliminary data.</text>
</comment>
<protein>
    <submittedName>
        <fullName evidence="1">Uncharacterized protein</fullName>
    </submittedName>
</protein>
<dbReference type="EMBL" id="JAESDN010000007">
    <property type="protein sequence ID" value="KAG7047397.1"/>
    <property type="molecule type" value="Genomic_DNA"/>
</dbReference>
<dbReference type="Proteomes" id="UP000699042">
    <property type="component" value="Unassembled WGS sequence"/>
</dbReference>
<proteinExistence type="predicted"/>